<evidence type="ECO:0000313" key="1">
    <source>
        <dbReference type="EMBL" id="SVA80357.1"/>
    </source>
</evidence>
<dbReference type="EMBL" id="UINC01019027">
    <property type="protein sequence ID" value="SVA80357.1"/>
    <property type="molecule type" value="Genomic_DNA"/>
</dbReference>
<name>A0A381YV68_9ZZZZ</name>
<dbReference type="AlphaFoldDB" id="A0A381YV68"/>
<proteinExistence type="predicted"/>
<protein>
    <submittedName>
        <fullName evidence="1">Uncharacterized protein</fullName>
    </submittedName>
</protein>
<accession>A0A381YV68</accession>
<gene>
    <name evidence="1" type="ORF">METZ01_LOCUS133211</name>
</gene>
<organism evidence="1">
    <name type="scientific">marine metagenome</name>
    <dbReference type="NCBI Taxonomy" id="408172"/>
    <lineage>
        <taxon>unclassified sequences</taxon>
        <taxon>metagenomes</taxon>
        <taxon>ecological metagenomes</taxon>
    </lineage>
</organism>
<sequence>MKKLILLLLFIPFAYSQERYITDEEFKEKVIWLLPHEENLPLINVIKKIPGYRGGRWEVDGILHLNIPTGIISSHVKYIEIPQSRTFITSKCDCGIIIKTIVTEKEFNSRDNILNRLNLKRSKKRKKKN</sequence>
<reference evidence="1" key="1">
    <citation type="submission" date="2018-05" db="EMBL/GenBank/DDBJ databases">
        <authorList>
            <person name="Lanie J.A."/>
            <person name="Ng W.-L."/>
            <person name="Kazmierczak K.M."/>
            <person name="Andrzejewski T.M."/>
            <person name="Davidsen T.M."/>
            <person name="Wayne K.J."/>
            <person name="Tettelin H."/>
            <person name="Glass J.I."/>
            <person name="Rusch D."/>
            <person name="Podicherti R."/>
            <person name="Tsui H.-C.T."/>
            <person name="Winkler M.E."/>
        </authorList>
    </citation>
    <scope>NUCLEOTIDE SEQUENCE</scope>
</reference>